<evidence type="ECO:0000313" key="2">
    <source>
        <dbReference type="EMBL" id="RNF38907.1"/>
    </source>
</evidence>
<accession>A0A3M8P5F7</accession>
<evidence type="ECO:0000256" key="1">
    <source>
        <dbReference type="SAM" id="Phobius"/>
    </source>
</evidence>
<keyword evidence="3" id="KW-1185">Reference proteome</keyword>
<name>A0A3M8P5F7_9BACL</name>
<keyword evidence="1" id="KW-0472">Membrane</keyword>
<keyword evidence="1" id="KW-1133">Transmembrane helix</keyword>
<dbReference type="Pfam" id="PF17247">
    <property type="entry name" value="DUF5316"/>
    <property type="match status" value="1"/>
</dbReference>
<evidence type="ECO:0008006" key="4">
    <source>
        <dbReference type="Google" id="ProtNLM"/>
    </source>
</evidence>
<sequence length="96" mass="10348">MKYFLTGIGVAILSAVIAYLADNWSLMILIAGAFGLICLIYAAILSITSAKGGKDKRNFASERRREQRERSARIGGVLLMAAPNLLLAVIGFVYLG</sequence>
<dbReference type="Proteomes" id="UP000275473">
    <property type="component" value="Unassembled WGS sequence"/>
</dbReference>
<protein>
    <recommendedName>
        <fullName evidence="4">DUF5316 domain-containing protein</fullName>
    </recommendedName>
</protein>
<feature type="transmembrane region" description="Helical" evidence="1">
    <location>
        <begin position="71"/>
        <end position="95"/>
    </location>
</feature>
<dbReference type="AlphaFoldDB" id="A0A3M8P5F7"/>
<proteinExistence type="predicted"/>
<dbReference type="RefSeq" id="WP_123165963.1">
    <property type="nucleotide sequence ID" value="NZ_RIAX01000009.1"/>
</dbReference>
<dbReference type="InterPro" id="IPR035167">
    <property type="entry name" value="DUF5316"/>
</dbReference>
<evidence type="ECO:0000313" key="3">
    <source>
        <dbReference type="Proteomes" id="UP000275473"/>
    </source>
</evidence>
<organism evidence="2 3">
    <name type="scientific">Planococcus salinus</name>
    <dbReference type="NCBI Taxonomy" id="1848460"/>
    <lineage>
        <taxon>Bacteria</taxon>
        <taxon>Bacillati</taxon>
        <taxon>Bacillota</taxon>
        <taxon>Bacilli</taxon>
        <taxon>Bacillales</taxon>
        <taxon>Caryophanaceae</taxon>
        <taxon>Planococcus</taxon>
    </lineage>
</organism>
<keyword evidence="1" id="KW-0812">Transmembrane</keyword>
<reference evidence="2 3" key="1">
    <citation type="journal article" date="2018" name="Int. J. Syst. Evol. Microbiol.">
        <title>Planococcus salinus sp. nov., a moderately halophilic bacterium isolated from a saline-alkali soil.</title>
        <authorList>
            <person name="Gan L."/>
        </authorList>
    </citation>
    <scope>NUCLEOTIDE SEQUENCE [LARGE SCALE GENOMIC DNA]</scope>
    <source>
        <strain evidence="2 3">LCB217</strain>
    </source>
</reference>
<comment type="caution">
    <text evidence="2">The sequence shown here is derived from an EMBL/GenBank/DDBJ whole genome shotgun (WGS) entry which is preliminary data.</text>
</comment>
<dbReference type="OrthoDB" id="2428324at2"/>
<dbReference type="EMBL" id="RIAX01000009">
    <property type="protein sequence ID" value="RNF38907.1"/>
    <property type="molecule type" value="Genomic_DNA"/>
</dbReference>
<gene>
    <name evidence="2" type="ORF">EEX84_12365</name>
</gene>
<feature type="transmembrane region" description="Helical" evidence="1">
    <location>
        <begin position="28"/>
        <end position="50"/>
    </location>
</feature>